<dbReference type="AlphaFoldDB" id="A0A4Q9VHU6"/>
<dbReference type="Pfam" id="PF04380">
    <property type="entry name" value="BMFP"/>
    <property type="match status" value="1"/>
</dbReference>
<sequence>MTQTNNRFFDDMAKLVTDAAGVAQGLGREVETAIRARFESFVTDLDLVKREDFEVVRDLAAAARAENEALKARLDALEARVVALEGGKSDPAQTLIAGDPVDPTVG</sequence>
<proteinExistence type="predicted"/>
<dbReference type="Proteomes" id="UP000292781">
    <property type="component" value="Unassembled WGS sequence"/>
</dbReference>
<name>A0A4Q9VHU6_9HYPH</name>
<dbReference type="RefSeq" id="WP_131310947.1">
    <property type="nucleotide sequence ID" value="NZ_SJFN01000031.1"/>
</dbReference>
<reference evidence="2 3" key="1">
    <citation type="submission" date="2019-02" db="EMBL/GenBank/DDBJ databases">
        <title>Siculibacillus lacustris gen. nov., sp. nov., a new rosette-forming bacterium isolated from a freshwater crater lake (Lake St. Ana, Romania).</title>
        <authorList>
            <person name="Felfoldi T."/>
            <person name="Marton Z."/>
            <person name="Szabo A."/>
            <person name="Mentes A."/>
            <person name="Boka K."/>
            <person name="Marialigeti K."/>
            <person name="Mathe I."/>
            <person name="Koncz M."/>
            <person name="Schumann P."/>
            <person name="Toth E."/>
        </authorList>
    </citation>
    <scope>NUCLEOTIDE SEQUENCE [LARGE SCALE GENOMIC DNA]</scope>
    <source>
        <strain evidence="2 3">SA-279</strain>
    </source>
</reference>
<evidence type="ECO:0000256" key="1">
    <source>
        <dbReference type="SAM" id="Coils"/>
    </source>
</evidence>
<organism evidence="2 3">
    <name type="scientific">Siculibacillus lacustris</name>
    <dbReference type="NCBI Taxonomy" id="1549641"/>
    <lineage>
        <taxon>Bacteria</taxon>
        <taxon>Pseudomonadati</taxon>
        <taxon>Pseudomonadota</taxon>
        <taxon>Alphaproteobacteria</taxon>
        <taxon>Hyphomicrobiales</taxon>
        <taxon>Ancalomicrobiaceae</taxon>
        <taxon>Siculibacillus</taxon>
    </lineage>
</organism>
<keyword evidence="3" id="KW-1185">Reference proteome</keyword>
<comment type="caution">
    <text evidence="2">The sequence shown here is derived from an EMBL/GenBank/DDBJ whole genome shotgun (WGS) entry which is preliminary data.</text>
</comment>
<dbReference type="EMBL" id="SJFN01000031">
    <property type="protein sequence ID" value="TBW34742.1"/>
    <property type="molecule type" value="Genomic_DNA"/>
</dbReference>
<dbReference type="InterPro" id="IPR007475">
    <property type="entry name" value="UbiK"/>
</dbReference>
<protein>
    <submittedName>
        <fullName evidence="2">Accessory factor UbiK family protein</fullName>
    </submittedName>
</protein>
<keyword evidence="1" id="KW-0175">Coiled coil</keyword>
<gene>
    <name evidence="2" type="ORF">EYW49_17630</name>
</gene>
<evidence type="ECO:0000313" key="2">
    <source>
        <dbReference type="EMBL" id="TBW34742.1"/>
    </source>
</evidence>
<evidence type="ECO:0000313" key="3">
    <source>
        <dbReference type="Proteomes" id="UP000292781"/>
    </source>
</evidence>
<feature type="coiled-coil region" evidence="1">
    <location>
        <begin position="60"/>
        <end position="87"/>
    </location>
</feature>
<accession>A0A4Q9VHU6</accession>
<dbReference type="OrthoDB" id="7392124at2"/>